<sequence>MKILLNEKELVGKALNDRYMSPKVTDTIRALTKFYYGEGLTKKQVKEALENFIIAKYQHYDPMKWDALLNRNVKQLEKSDHKLYVVDEIRISLDELKKIAAIDNLEYEKIAFALLVHTKIYNYIKPSNDDWMNSSQADVYGDSNLSIKAAERKLVIHELTSRGLIYNPVGIKNTKIKILYVNNQSDTEIIIKDLRNYVYEYLRWKGHKDIMNCLRCDLRILKTYKTNKYCAECSKKVKQEQKNNWKKEKWLQEEK</sequence>
<proteinExistence type="predicted"/>
<dbReference type="RefSeq" id="WP_163950616.1">
    <property type="nucleotide sequence ID" value="NZ_JAAIKC010000008.1"/>
</dbReference>
<reference evidence="1" key="1">
    <citation type="submission" date="2020-02" db="EMBL/GenBank/DDBJ databases">
        <authorList>
            <person name="Shen X.-R."/>
            <person name="Zhang Y.-X."/>
        </authorList>
    </citation>
    <scope>NUCLEOTIDE SEQUENCE</scope>
    <source>
        <strain evidence="1">SYP-B3998</strain>
    </source>
</reference>
<organism evidence="1">
    <name type="scientific">Paenibacillus sp. SYP-B3998</name>
    <dbReference type="NCBI Taxonomy" id="2678564"/>
    <lineage>
        <taxon>Bacteria</taxon>
        <taxon>Bacillati</taxon>
        <taxon>Bacillota</taxon>
        <taxon>Bacilli</taxon>
        <taxon>Bacillales</taxon>
        <taxon>Paenibacillaceae</taxon>
        <taxon>Paenibacillus</taxon>
    </lineage>
</organism>
<accession>A0A6G4A3J0</accession>
<comment type="caution">
    <text evidence="1">The sequence shown here is derived from an EMBL/GenBank/DDBJ whole genome shotgun (WGS) entry which is preliminary data.</text>
</comment>
<protein>
    <submittedName>
        <fullName evidence="1">Uncharacterized protein</fullName>
    </submittedName>
</protein>
<gene>
    <name evidence="1" type="ORF">GK047_19640</name>
</gene>
<name>A0A6G4A3J0_9BACL</name>
<evidence type="ECO:0000313" key="1">
    <source>
        <dbReference type="EMBL" id="NEW08217.1"/>
    </source>
</evidence>
<dbReference type="AlphaFoldDB" id="A0A6G4A3J0"/>
<dbReference type="EMBL" id="JAAIKC010000008">
    <property type="protein sequence ID" value="NEW08217.1"/>
    <property type="molecule type" value="Genomic_DNA"/>
</dbReference>